<gene>
    <name evidence="3" type="ORF">I595_1053</name>
</gene>
<dbReference type="CDD" id="cd00109">
    <property type="entry name" value="Kunitz-type"/>
    <property type="match status" value="1"/>
</dbReference>
<organism evidence="3 4">
    <name type="scientific">Croceitalea dokdonensis DOKDO 023</name>
    <dbReference type="NCBI Taxonomy" id="1300341"/>
    <lineage>
        <taxon>Bacteria</taxon>
        <taxon>Pseudomonadati</taxon>
        <taxon>Bacteroidota</taxon>
        <taxon>Flavobacteriia</taxon>
        <taxon>Flavobacteriales</taxon>
        <taxon>Flavobacteriaceae</taxon>
        <taxon>Croceitalea</taxon>
    </lineage>
</organism>
<feature type="domain" description="BPTI/Kunitz inhibitor" evidence="2">
    <location>
        <begin position="125"/>
        <end position="177"/>
    </location>
</feature>
<dbReference type="InterPro" id="IPR050098">
    <property type="entry name" value="TFPI/VKTCI-like"/>
</dbReference>
<dbReference type="InterPro" id="IPR002223">
    <property type="entry name" value="Kunitz_BPTI"/>
</dbReference>
<dbReference type="STRING" id="1300341.I595_1053"/>
<comment type="caution">
    <text evidence="3">The sequence shown here is derived from an EMBL/GenBank/DDBJ whole genome shotgun (WGS) entry which is preliminary data.</text>
</comment>
<proteinExistence type="predicted"/>
<dbReference type="SUPFAM" id="SSF57362">
    <property type="entry name" value="BPTI-like"/>
    <property type="match status" value="1"/>
</dbReference>
<keyword evidence="4" id="KW-1185">Reference proteome</keyword>
<evidence type="ECO:0000256" key="1">
    <source>
        <dbReference type="ARBA" id="ARBA00023157"/>
    </source>
</evidence>
<reference evidence="3 4" key="1">
    <citation type="submission" date="2015-09" db="EMBL/GenBank/DDBJ databases">
        <title>Genome sequence of the marine flavobacterium Croceitalea dokdonensis DOKDO 023 that contains proton- and sodium-pumping rhodopsins.</title>
        <authorList>
            <person name="Kwon S.-K."/>
            <person name="Lee H.K."/>
            <person name="Kwak M.-J."/>
            <person name="Kim J.F."/>
        </authorList>
    </citation>
    <scope>NUCLEOTIDE SEQUENCE [LARGE SCALE GENOMIC DNA]</scope>
    <source>
        <strain evidence="3 4">DOKDO 023</strain>
    </source>
</reference>
<accession>A0A0P7AL77</accession>
<dbReference type="AlphaFoldDB" id="A0A0P7AL77"/>
<dbReference type="GO" id="GO:0005615">
    <property type="term" value="C:extracellular space"/>
    <property type="evidence" value="ECO:0007669"/>
    <property type="project" value="TreeGrafter"/>
</dbReference>
<protein>
    <submittedName>
        <fullName evidence="3">Proteinase inhibitor I2, Kunitz metazoa</fullName>
    </submittedName>
</protein>
<dbReference type="PANTHER" id="PTHR10083:SF374">
    <property type="entry name" value="BPTI_KUNITZ INHIBITOR DOMAIN-CONTAINING PROTEIN"/>
    <property type="match status" value="1"/>
</dbReference>
<dbReference type="OrthoDB" id="5526158at2"/>
<dbReference type="EMBL" id="LDJX01000002">
    <property type="protein sequence ID" value="KPM32627.1"/>
    <property type="molecule type" value="Genomic_DNA"/>
</dbReference>
<dbReference type="SMART" id="SM00131">
    <property type="entry name" value="KU"/>
    <property type="match status" value="1"/>
</dbReference>
<sequence length="177" mass="19404">MKKILLFLSVSAVLCSCSKDGGISQESLEAQFLRIQELSKSITCENSADWQFIAVGYKACGGPEGYIAYPTSINVEEFLGLVETYNKDRKLFVEQEGLFSDCLFVSPPAGIHCENGEAVLVYTLCDLEPDGGLCNAAIPKYYYDKETQSCKEFIWGGCNGVVPFDTLEACLNCEGNN</sequence>
<dbReference type="Pfam" id="PF00014">
    <property type="entry name" value="Kunitz_BPTI"/>
    <property type="match status" value="1"/>
</dbReference>
<name>A0A0P7AL77_9FLAO</name>
<dbReference type="PROSITE" id="PS50279">
    <property type="entry name" value="BPTI_KUNITZ_2"/>
    <property type="match status" value="1"/>
</dbReference>
<evidence type="ECO:0000259" key="2">
    <source>
        <dbReference type="PROSITE" id="PS50279"/>
    </source>
</evidence>
<evidence type="ECO:0000313" key="4">
    <source>
        <dbReference type="Proteomes" id="UP000050280"/>
    </source>
</evidence>
<dbReference type="Proteomes" id="UP000050280">
    <property type="component" value="Unassembled WGS sequence"/>
</dbReference>
<evidence type="ECO:0000313" key="3">
    <source>
        <dbReference type="EMBL" id="KPM32627.1"/>
    </source>
</evidence>
<dbReference type="Gene3D" id="4.10.410.10">
    <property type="entry name" value="Pancreatic trypsin inhibitor Kunitz domain"/>
    <property type="match status" value="1"/>
</dbReference>
<dbReference type="GO" id="GO:0004867">
    <property type="term" value="F:serine-type endopeptidase inhibitor activity"/>
    <property type="evidence" value="ECO:0007669"/>
    <property type="project" value="InterPro"/>
</dbReference>
<dbReference type="RefSeq" id="WP_083467497.1">
    <property type="nucleotide sequence ID" value="NZ_LDJX01000002.1"/>
</dbReference>
<dbReference type="PANTHER" id="PTHR10083">
    <property type="entry name" value="KUNITZ-TYPE PROTEASE INHIBITOR-RELATED"/>
    <property type="match status" value="1"/>
</dbReference>
<dbReference type="PROSITE" id="PS51257">
    <property type="entry name" value="PROKAR_LIPOPROTEIN"/>
    <property type="match status" value="1"/>
</dbReference>
<dbReference type="InterPro" id="IPR036880">
    <property type="entry name" value="Kunitz_BPTI_sf"/>
</dbReference>
<keyword evidence="1" id="KW-1015">Disulfide bond</keyword>